<protein>
    <recommendedName>
        <fullName evidence="3">NlpC/P60 domain-containing protein</fullName>
    </recommendedName>
</protein>
<evidence type="ECO:0000313" key="1">
    <source>
        <dbReference type="EMBL" id="OGZ57708.1"/>
    </source>
</evidence>
<dbReference type="Proteomes" id="UP000177932">
    <property type="component" value="Unassembled WGS sequence"/>
</dbReference>
<accession>A0A1G2H6Z0</accession>
<dbReference type="AlphaFoldDB" id="A0A1G2H6Z0"/>
<evidence type="ECO:0008006" key="3">
    <source>
        <dbReference type="Google" id="ProtNLM"/>
    </source>
</evidence>
<evidence type="ECO:0000313" key="2">
    <source>
        <dbReference type="Proteomes" id="UP000177932"/>
    </source>
</evidence>
<name>A0A1G2H6Z0_9BACT</name>
<reference evidence="1 2" key="1">
    <citation type="journal article" date="2016" name="Nat. Commun.">
        <title>Thousands of microbial genomes shed light on interconnected biogeochemical processes in an aquifer system.</title>
        <authorList>
            <person name="Anantharaman K."/>
            <person name="Brown C.T."/>
            <person name="Hug L.A."/>
            <person name="Sharon I."/>
            <person name="Castelle C.J."/>
            <person name="Probst A.J."/>
            <person name="Thomas B.C."/>
            <person name="Singh A."/>
            <person name="Wilkins M.J."/>
            <person name="Karaoz U."/>
            <person name="Brodie E.L."/>
            <person name="Williams K.H."/>
            <person name="Hubbard S.S."/>
            <person name="Banfield J.F."/>
        </authorList>
    </citation>
    <scope>NUCLEOTIDE SEQUENCE [LARGE SCALE GENOMIC DNA]</scope>
</reference>
<proteinExistence type="predicted"/>
<gene>
    <name evidence="1" type="ORF">A2827_00235</name>
</gene>
<dbReference type="EMBL" id="MHOD01000024">
    <property type="protein sequence ID" value="OGZ57708.1"/>
    <property type="molecule type" value="Genomic_DNA"/>
</dbReference>
<sequence length="196" mass="22194">MEDFFSAGKLSIIQKPSGRKGFVIGKVDISDLLGIPYNLKRHPGNISVSEFLENPQLGSNCQLFVLGLLKRAGFDFELDCIRIGSKELWERNGFSEFVFAANREDTDDFSNHSADANRPFDIFFFWCPGVKLAGNAEDFKKLHLGIFAGVNDGREIMIIHNPRDGNSCIWNLTDFFKQGYQLFGVKRPSKKNMRFG</sequence>
<comment type="caution">
    <text evidence="1">The sequence shown here is derived from an EMBL/GenBank/DDBJ whole genome shotgun (WGS) entry which is preliminary data.</text>
</comment>
<dbReference type="STRING" id="1802158.A2827_00235"/>
<organism evidence="1 2">
    <name type="scientific">Candidatus Spechtbacteria bacterium RIFCSPHIGHO2_01_FULL_43_30</name>
    <dbReference type="NCBI Taxonomy" id="1802158"/>
    <lineage>
        <taxon>Bacteria</taxon>
        <taxon>Candidatus Spechtiibacteriota</taxon>
    </lineage>
</organism>